<proteinExistence type="predicted"/>
<sequence>MSFFHDDIDPSQPVIYIPCNESAIGTSQGPNPTIPGDDSDQLFAEGYSPFDERDLPGGYVARFNLYRAAWGKCLDRIEHIVGSLHAPVVDEIVRSVHRAYDDVLPGLPYPELPVIAISGSSTSQGFIANVVSRLGADIIEDTGNEDLPPSSYIIHLHPSDCPNIMSAMKALVAGRSWNLGIMLLVKRKPTTSLANYDIELLKVWHGVLRDAADGPEPPPQLVVFLHEFEQFDEAVVQDVSYVPQLPLIFVLALSSPHNSFLHNTYPHSVLSLLRVDAFTVPSGIGFLERVVTETFFDLYFEPDIMVVEGALLILQLGHLKHFDEPLTVFVQDERLGTSSVERAARQLLEPKAAAFLTSLFSWSFGPQELASNAGGWPVNDVTGLLASIAEARADFRSRLYRSKLAFKIMRIVQKLYPFSNSRGVAHRKLSGEKLLALMQALRSFFDALPDHPDEVHEARQRVATTARLLEDNGDGSDGAHLADEFGDWLIGYFQEHIINLEDLRLWEIWHTGSTPFPSEMLNPAPRATVVSALLQPHAFLPQSRDGPTTERLPIWKLPDVSILFRRYLEAGRMINVYDWYESFSQVIESQRSHLAPPDEAGRDNNLEEEEWKMHVQARFMRALHTLDIIGLVKHTGRKADHVMRTVYDMPE</sequence>
<dbReference type="EMBL" id="JAGFNK010000023">
    <property type="protein sequence ID" value="KAI9511375.1"/>
    <property type="molecule type" value="Genomic_DNA"/>
</dbReference>
<organism evidence="1 2">
    <name type="scientific">Russula earlei</name>
    <dbReference type="NCBI Taxonomy" id="71964"/>
    <lineage>
        <taxon>Eukaryota</taxon>
        <taxon>Fungi</taxon>
        <taxon>Dikarya</taxon>
        <taxon>Basidiomycota</taxon>
        <taxon>Agaricomycotina</taxon>
        <taxon>Agaricomycetes</taxon>
        <taxon>Russulales</taxon>
        <taxon>Russulaceae</taxon>
        <taxon>Russula</taxon>
    </lineage>
</organism>
<comment type="caution">
    <text evidence="1">The sequence shown here is derived from an EMBL/GenBank/DDBJ whole genome shotgun (WGS) entry which is preliminary data.</text>
</comment>
<dbReference type="Proteomes" id="UP001207468">
    <property type="component" value="Unassembled WGS sequence"/>
</dbReference>
<keyword evidence="2" id="KW-1185">Reference proteome</keyword>
<reference evidence="1" key="1">
    <citation type="submission" date="2021-03" db="EMBL/GenBank/DDBJ databases">
        <title>Evolutionary priming and transition to the ectomycorrhizal habit in an iconic lineage of mushroom-forming fungi: is preadaptation a requirement?</title>
        <authorList>
            <consortium name="DOE Joint Genome Institute"/>
            <person name="Looney B.P."/>
            <person name="Miyauchi S."/>
            <person name="Morin E."/>
            <person name="Drula E."/>
            <person name="Courty P.E."/>
            <person name="Chicoki N."/>
            <person name="Fauchery L."/>
            <person name="Kohler A."/>
            <person name="Kuo A."/>
            <person name="LaButti K."/>
            <person name="Pangilinan J."/>
            <person name="Lipzen A."/>
            <person name="Riley R."/>
            <person name="Andreopoulos W."/>
            <person name="He G."/>
            <person name="Johnson J."/>
            <person name="Barry K.W."/>
            <person name="Grigoriev I.V."/>
            <person name="Nagy L."/>
            <person name="Hibbett D."/>
            <person name="Henrissat B."/>
            <person name="Matheny P.B."/>
            <person name="Labbe J."/>
            <person name="Martin A.F."/>
        </authorList>
    </citation>
    <scope>NUCLEOTIDE SEQUENCE</scope>
    <source>
        <strain evidence="1">BPL698</strain>
    </source>
</reference>
<accession>A0ACC0UIG2</accession>
<gene>
    <name evidence="1" type="ORF">F5148DRAFT_1280920</name>
</gene>
<name>A0ACC0UIG2_9AGAM</name>
<protein>
    <submittedName>
        <fullName evidence="1">Uncharacterized protein</fullName>
    </submittedName>
</protein>
<evidence type="ECO:0000313" key="1">
    <source>
        <dbReference type="EMBL" id="KAI9511375.1"/>
    </source>
</evidence>
<evidence type="ECO:0000313" key="2">
    <source>
        <dbReference type="Proteomes" id="UP001207468"/>
    </source>
</evidence>